<evidence type="ECO:0000256" key="1">
    <source>
        <dbReference type="SAM" id="MobiDB-lite"/>
    </source>
</evidence>
<accession>A0A176W5B1</accession>
<evidence type="ECO:0000313" key="2">
    <source>
        <dbReference type="EMBL" id="OAE28218.1"/>
    </source>
</evidence>
<organism evidence="2 3">
    <name type="scientific">Marchantia polymorpha subsp. ruderalis</name>
    <dbReference type="NCBI Taxonomy" id="1480154"/>
    <lineage>
        <taxon>Eukaryota</taxon>
        <taxon>Viridiplantae</taxon>
        <taxon>Streptophyta</taxon>
        <taxon>Embryophyta</taxon>
        <taxon>Marchantiophyta</taxon>
        <taxon>Marchantiopsida</taxon>
        <taxon>Marchantiidae</taxon>
        <taxon>Marchantiales</taxon>
        <taxon>Marchantiaceae</taxon>
        <taxon>Marchantia</taxon>
    </lineage>
</organism>
<feature type="region of interest" description="Disordered" evidence="1">
    <location>
        <begin position="1"/>
        <end position="63"/>
    </location>
</feature>
<feature type="compositionally biased region" description="Polar residues" evidence="1">
    <location>
        <begin position="27"/>
        <end position="47"/>
    </location>
</feature>
<evidence type="ECO:0000313" key="3">
    <source>
        <dbReference type="Proteomes" id="UP000077202"/>
    </source>
</evidence>
<name>A0A176W5B1_MARPO</name>
<dbReference type="EMBL" id="LVLJ01001744">
    <property type="protein sequence ID" value="OAE28218.1"/>
    <property type="molecule type" value="Genomic_DNA"/>
</dbReference>
<reference evidence="2" key="1">
    <citation type="submission" date="2016-03" db="EMBL/GenBank/DDBJ databases">
        <title>Mechanisms controlling the formation of the plant cell surface in tip-growing cells are functionally conserved among land plants.</title>
        <authorList>
            <person name="Honkanen S."/>
            <person name="Jones V.A."/>
            <person name="Morieri G."/>
            <person name="Champion C."/>
            <person name="Hetherington A.J."/>
            <person name="Kelly S."/>
            <person name="Saint-Marcoux D."/>
            <person name="Proust H."/>
            <person name="Prescott H."/>
            <person name="Dolan L."/>
        </authorList>
    </citation>
    <scope>NUCLEOTIDE SEQUENCE [LARGE SCALE GENOMIC DNA]</scope>
    <source>
        <tissue evidence="2">Whole gametophyte</tissue>
    </source>
</reference>
<gene>
    <name evidence="2" type="ORF">AXG93_4492s1080</name>
</gene>
<comment type="caution">
    <text evidence="2">The sequence shown here is derived from an EMBL/GenBank/DDBJ whole genome shotgun (WGS) entry which is preliminary data.</text>
</comment>
<protein>
    <submittedName>
        <fullName evidence="2">Uncharacterized protein</fullName>
    </submittedName>
</protein>
<sequence length="120" mass="13092">MMAGYIPTFLDTSTGEIRTSRPDKSQADQSLGRSQRTPVNVGETNSKPKVRPAQSGEKQQQQQLRFRLQEHIVNIVAAMLCGERGNRMTKSSCCMTQIASTKDSAAVQESAIGTSSACRK</sequence>
<dbReference type="Proteomes" id="UP000077202">
    <property type="component" value="Unassembled WGS sequence"/>
</dbReference>
<dbReference type="AlphaFoldDB" id="A0A176W5B1"/>
<keyword evidence="3" id="KW-1185">Reference proteome</keyword>
<proteinExistence type="predicted"/>